<dbReference type="SUPFAM" id="SSF47203">
    <property type="entry name" value="Acyl-CoA dehydrogenase C-terminal domain-like"/>
    <property type="match status" value="1"/>
</dbReference>
<name>A0A2L0EKV5_SORCE</name>
<dbReference type="SUPFAM" id="SSF56645">
    <property type="entry name" value="Acyl-CoA dehydrogenase NM domain-like"/>
    <property type="match status" value="1"/>
</dbReference>
<dbReference type="InterPro" id="IPR046373">
    <property type="entry name" value="Acyl-CoA_Oxase/DH_mid-dom_sf"/>
</dbReference>
<dbReference type="Pfam" id="PF02771">
    <property type="entry name" value="Acyl-CoA_dh_N"/>
    <property type="match status" value="1"/>
</dbReference>
<dbReference type="EMBL" id="CP012673">
    <property type="protein sequence ID" value="AUX39914.1"/>
    <property type="molecule type" value="Genomic_DNA"/>
</dbReference>
<dbReference type="Gene3D" id="1.20.140.10">
    <property type="entry name" value="Butyryl-CoA Dehydrogenase, subunit A, domain 3"/>
    <property type="match status" value="1"/>
</dbReference>
<dbReference type="Pfam" id="PF08028">
    <property type="entry name" value="Acyl-CoA_dh_2"/>
    <property type="match status" value="1"/>
</dbReference>
<evidence type="ECO:0000256" key="1">
    <source>
        <dbReference type="ARBA" id="ARBA00023002"/>
    </source>
</evidence>
<organism evidence="4 5">
    <name type="scientific">Sorangium cellulosum</name>
    <name type="common">Polyangium cellulosum</name>
    <dbReference type="NCBI Taxonomy" id="56"/>
    <lineage>
        <taxon>Bacteria</taxon>
        <taxon>Pseudomonadati</taxon>
        <taxon>Myxococcota</taxon>
        <taxon>Polyangia</taxon>
        <taxon>Polyangiales</taxon>
        <taxon>Polyangiaceae</taxon>
        <taxon>Sorangium</taxon>
    </lineage>
</organism>
<dbReference type="InterPro" id="IPR037069">
    <property type="entry name" value="AcylCoA_DH/ox_N_sf"/>
</dbReference>
<evidence type="ECO:0000313" key="5">
    <source>
        <dbReference type="Proteomes" id="UP000238348"/>
    </source>
</evidence>
<proteinExistence type="predicted"/>
<dbReference type="Gene3D" id="2.40.110.10">
    <property type="entry name" value="Butyryl-CoA Dehydrogenase, subunit A, domain 2"/>
    <property type="match status" value="1"/>
</dbReference>
<feature type="domain" description="Acyl-CoA dehydrogenase C-terminal" evidence="3">
    <location>
        <begin position="240"/>
        <end position="370"/>
    </location>
</feature>
<evidence type="ECO:0000259" key="2">
    <source>
        <dbReference type="Pfam" id="PF02771"/>
    </source>
</evidence>
<keyword evidence="1" id="KW-0560">Oxidoreductase</keyword>
<dbReference type="GO" id="GO:0050660">
    <property type="term" value="F:flavin adenine dinucleotide binding"/>
    <property type="evidence" value="ECO:0007669"/>
    <property type="project" value="InterPro"/>
</dbReference>
<dbReference type="RefSeq" id="WP_104977803.1">
    <property type="nucleotide sequence ID" value="NZ_CP012673.1"/>
</dbReference>
<evidence type="ECO:0000313" key="4">
    <source>
        <dbReference type="EMBL" id="AUX39914.1"/>
    </source>
</evidence>
<protein>
    <submittedName>
        <fullName evidence="4">Hydroxylase</fullName>
    </submittedName>
</protein>
<dbReference type="OrthoDB" id="2986495at2"/>
<dbReference type="AlphaFoldDB" id="A0A2L0EKV5"/>
<dbReference type="GO" id="GO:0003995">
    <property type="term" value="F:acyl-CoA dehydrogenase activity"/>
    <property type="evidence" value="ECO:0007669"/>
    <property type="project" value="TreeGrafter"/>
</dbReference>
<dbReference type="InterPro" id="IPR013786">
    <property type="entry name" value="AcylCoA_DH/ox_N"/>
</dbReference>
<dbReference type="Proteomes" id="UP000238348">
    <property type="component" value="Chromosome"/>
</dbReference>
<dbReference type="PANTHER" id="PTHR43884:SF12">
    <property type="entry name" value="ISOVALERYL-COA DEHYDROGENASE, MITOCHONDRIAL-RELATED"/>
    <property type="match status" value="1"/>
</dbReference>
<dbReference type="InterPro" id="IPR013107">
    <property type="entry name" value="Acyl-CoA_DH_C"/>
</dbReference>
<feature type="domain" description="Acyl-CoA dehydrogenase/oxidase N-terminal" evidence="2">
    <location>
        <begin position="26"/>
        <end position="91"/>
    </location>
</feature>
<dbReference type="Gene3D" id="1.10.540.10">
    <property type="entry name" value="Acyl-CoA dehydrogenase/oxidase, N-terminal domain"/>
    <property type="match status" value="1"/>
</dbReference>
<gene>
    <name evidence="4" type="ORF">SOCE26_013090</name>
</gene>
<dbReference type="InterPro" id="IPR009100">
    <property type="entry name" value="AcylCoA_DH/oxidase_NM_dom_sf"/>
</dbReference>
<reference evidence="4 5" key="1">
    <citation type="submission" date="2015-09" db="EMBL/GenBank/DDBJ databases">
        <title>Sorangium comparison.</title>
        <authorList>
            <person name="Zaburannyi N."/>
            <person name="Bunk B."/>
            <person name="Overmann J."/>
            <person name="Mueller R."/>
        </authorList>
    </citation>
    <scope>NUCLEOTIDE SEQUENCE [LARGE SCALE GENOMIC DNA]</scope>
    <source>
        <strain evidence="4 5">So ce26</strain>
    </source>
</reference>
<sequence>MFTAHRSPERPDLLAQVERMKEIALRHAGDSERGRTLAPPVVDALRSSGLLKMCAPREVGGAEIDPLTHVEIAEAAARIDTSTGWSLSINAYSAACAGAYLPDAGVERVFRDGFPVVAGALSPMGTARRVPGGYVIRGRWAFGSAIRHAAWVISVAVLAPEDGQPPAAVPGVIAFLIEREHVRIEDTWDTAGMRGTGSDHYRVDDAFVAEELTFPFPNAPAQRGGLVFSLPTLPSVMPAHVGFALGVAQRALDELLPMASRRVNLWTSASVADSPAFQMDLGRAAVKLAAARDHAFSVIGSAWDRFNAGEPLSNEDNSAIRLAGAYATDVAAEVTTFAYRAAGAGVLYASCPLQQYFRDIYGATQHIAVSDDAYQAFGRLRLGHDVSHPLFAPRPRSANRDGES</sequence>
<dbReference type="PANTHER" id="PTHR43884">
    <property type="entry name" value="ACYL-COA DEHYDROGENASE"/>
    <property type="match status" value="1"/>
</dbReference>
<dbReference type="PIRSF" id="PIRSF016578">
    <property type="entry name" value="HsaA"/>
    <property type="match status" value="1"/>
</dbReference>
<evidence type="ECO:0000259" key="3">
    <source>
        <dbReference type="Pfam" id="PF08028"/>
    </source>
</evidence>
<accession>A0A2L0EKV5</accession>
<dbReference type="InterPro" id="IPR036250">
    <property type="entry name" value="AcylCo_DH-like_C"/>
</dbReference>